<evidence type="ECO:0000313" key="4">
    <source>
        <dbReference type="EMBL" id="PWK13521.1"/>
    </source>
</evidence>
<evidence type="ECO:0000313" key="5">
    <source>
        <dbReference type="Proteomes" id="UP000245489"/>
    </source>
</evidence>
<dbReference type="Proteomes" id="UP000245489">
    <property type="component" value="Unassembled WGS sequence"/>
</dbReference>
<accession>A0A316DAL6</accession>
<dbReference type="InterPro" id="IPR000525">
    <property type="entry name" value="Initiator_Rep_WH1"/>
</dbReference>
<dbReference type="GO" id="GO:0006270">
    <property type="term" value="P:DNA replication initiation"/>
    <property type="evidence" value="ECO:0007669"/>
    <property type="project" value="InterPro"/>
</dbReference>
<keyword evidence="5" id="KW-1185">Reference proteome</keyword>
<reference evidence="4 5" key="1">
    <citation type="submission" date="2018-05" db="EMBL/GenBank/DDBJ databases">
        <title>Genomic Encyclopedia of Archaeal and Bacterial Type Strains, Phase II (KMG-II): from individual species to whole genera.</title>
        <authorList>
            <person name="Goeker M."/>
        </authorList>
    </citation>
    <scope>NUCLEOTIDE SEQUENCE [LARGE SCALE GENOMIC DNA]</scope>
    <source>
        <strain evidence="4 5">DSM 22214</strain>
    </source>
</reference>
<gene>
    <name evidence="4" type="ORF">LV89_05009</name>
</gene>
<evidence type="ECO:0000259" key="3">
    <source>
        <dbReference type="Pfam" id="PF01051"/>
    </source>
</evidence>
<dbReference type="RefSeq" id="WP_229201594.1">
    <property type="nucleotide sequence ID" value="NZ_QGGO01000068.1"/>
</dbReference>
<dbReference type="Pfam" id="PF21205">
    <property type="entry name" value="Rep3_C"/>
    <property type="match status" value="1"/>
</dbReference>
<dbReference type="Pfam" id="PF01051">
    <property type="entry name" value="Rep3_N"/>
    <property type="match status" value="1"/>
</dbReference>
<feature type="region of interest" description="Disordered" evidence="2">
    <location>
        <begin position="372"/>
        <end position="394"/>
    </location>
</feature>
<protein>
    <submittedName>
        <fullName evidence="4">Replication initiator protein</fullName>
    </submittedName>
</protein>
<feature type="domain" description="Initiator Rep protein WH1" evidence="3">
    <location>
        <begin position="66"/>
        <end position="207"/>
    </location>
</feature>
<name>A0A316DAL6_9BACT</name>
<dbReference type="InterPro" id="IPR036388">
    <property type="entry name" value="WH-like_DNA-bd_sf"/>
</dbReference>
<dbReference type="SUPFAM" id="SSF46785">
    <property type="entry name" value="Winged helix' DNA-binding domain"/>
    <property type="match status" value="2"/>
</dbReference>
<dbReference type="GO" id="GO:0003887">
    <property type="term" value="F:DNA-directed DNA polymerase activity"/>
    <property type="evidence" value="ECO:0007669"/>
    <property type="project" value="InterPro"/>
</dbReference>
<dbReference type="EMBL" id="QGGO01000068">
    <property type="protein sequence ID" value="PWK13521.1"/>
    <property type="molecule type" value="Genomic_DNA"/>
</dbReference>
<evidence type="ECO:0000256" key="1">
    <source>
        <dbReference type="ARBA" id="ARBA00038283"/>
    </source>
</evidence>
<proteinExistence type="inferred from homology"/>
<sequence>QKRLLWCQKRPLFFIGRFCLLRPKYSLILCKIRTDLQLIFIRKMDNQEASKREQALIAISKDPFRVIKGNPLIEAKFELTPIQTKLFLFLLAKLDTSKNSFEPMIVVVKDFQKFIGTKGDSLYNHLKKEVEKMIGKRVYYKDNNVELNSSLISGYLYLEKEGAFLVEFPSFLKPFLLQLKENFTVIDIRNILGLDSSYAMRFYEICKEKERLKIFQYTISEIKEMFSIENKYKNYFDFKIKVIVQARNELQENSELYFDFEEIKQGKKVVALRFTVIKNQKNLNREEEDSAVINIDLPNHTDILINDVYKTVQDFNINLTTVQSWFDKYPYLQIKQGIDYTLYQYKKGKIKDVASYLQKMVSTIDITDMQDKSQKDKRMKLERHQQNKEDKQQLEQYRDTIKNNYFIRKKSLANQILQRNPSLLNQLIETLKIETQAEGSNLLAELALENYKSTQSINDNNSADFWVNFNMDGTFQSYILGKLDTMFNEFQILRDDFSAEAKQLGITELELF</sequence>
<feature type="compositionally biased region" description="Basic and acidic residues" evidence="2">
    <location>
        <begin position="382"/>
        <end position="394"/>
    </location>
</feature>
<dbReference type="AlphaFoldDB" id="A0A316DAL6"/>
<dbReference type="Gene3D" id="1.10.10.10">
    <property type="entry name" value="Winged helix-like DNA-binding domain superfamily/Winged helix DNA-binding domain"/>
    <property type="match status" value="2"/>
</dbReference>
<evidence type="ECO:0000256" key="2">
    <source>
        <dbReference type="SAM" id="MobiDB-lite"/>
    </source>
</evidence>
<comment type="similarity">
    <text evidence="1">Belongs to the initiator RepB protein family.</text>
</comment>
<dbReference type="InterPro" id="IPR036390">
    <property type="entry name" value="WH_DNA-bd_sf"/>
</dbReference>
<feature type="non-terminal residue" evidence="4">
    <location>
        <position position="1"/>
    </location>
</feature>
<comment type="caution">
    <text evidence="4">The sequence shown here is derived from an EMBL/GenBank/DDBJ whole genome shotgun (WGS) entry which is preliminary data.</text>
</comment>
<organism evidence="4 5">
    <name type="scientific">Arcicella aurantiaca</name>
    <dbReference type="NCBI Taxonomy" id="591202"/>
    <lineage>
        <taxon>Bacteria</taxon>
        <taxon>Pseudomonadati</taxon>
        <taxon>Bacteroidota</taxon>
        <taxon>Cytophagia</taxon>
        <taxon>Cytophagales</taxon>
        <taxon>Flectobacillaceae</taxon>
        <taxon>Arcicella</taxon>
    </lineage>
</organism>